<sequence length="113" mass="12877">MGANNFHSSDLVEIGYSVTLVTLERSNFESMLQYRLESAGKPTRPPTYSRDIAFRLIEMVTMNILWINILASGNSFARQRRVNSFTSCVSTDHDHNYDSERCPGLDLIVIFLI</sequence>
<dbReference type="Proteomes" id="UP000299102">
    <property type="component" value="Unassembled WGS sequence"/>
</dbReference>
<reference evidence="1 2" key="1">
    <citation type="journal article" date="2019" name="Commun. Biol.">
        <title>The bagworm genome reveals a unique fibroin gene that provides high tensile strength.</title>
        <authorList>
            <person name="Kono N."/>
            <person name="Nakamura H."/>
            <person name="Ohtoshi R."/>
            <person name="Tomita M."/>
            <person name="Numata K."/>
            <person name="Arakawa K."/>
        </authorList>
    </citation>
    <scope>NUCLEOTIDE SEQUENCE [LARGE SCALE GENOMIC DNA]</scope>
</reference>
<evidence type="ECO:0000313" key="2">
    <source>
        <dbReference type="Proteomes" id="UP000299102"/>
    </source>
</evidence>
<gene>
    <name evidence="1" type="ORF">EVAR_62132_1</name>
</gene>
<protein>
    <submittedName>
        <fullName evidence="1">Uncharacterized protein</fullName>
    </submittedName>
</protein>
<dbReference type="AlphaFoldDB" id="A0A4C1ZHX0"/>
<evidence type="ECO:0000313" key="1">
    <source>
        <dbReference type="EMBL" id="GBP86704.1"/>
    </source>
</evidence>
<keyword evidence="2" id="KW-1185">Reference proteome</keyword>
<name>A0A4C1ZHX0_EUMVA</name>
<dbReference type="EMBL" id="BGZK01001811">
    <property type="protein sequence ID" value="GBP86704.1"/>
    <property type="molecule type" value="Genomic_DNA"/>
</dbReference>
<accession>A0A4C1ZHX0</accession>
<proteinExistence type="predicted"/>
<organism evidence="1 2">
    <name type="scientific">Eumeta variegata</name>
    <name type="common">Bagworm moth</name>
    <name type="synonym">Eumeta japonica</name>
    <dbReference type="NCBI Taxonomy" id="151549"/>
    <lineage>
        <taxon>Eukaryota</taxon>
        <taxon>Metazoa</taxon>
        <taxon>Ecdysozoa</taxon>
        <taxon>Arthropoda</taxon>
        <taxon>Hexapoda</taxon>
        <taxon>Insecta</taxon>
        <taxon>Pterygota</taxon>
        <taxon>Neoptera</taxon>
        <taxon>Endopterygota</taxon>
        <taxon>Lepidoptera</taxon>
        <taxon>Glossata</taxon>
        <taxon>Ditrysia</taxon>
        <taxon>Tineoidea</taxon>
        <taxon>Psychidae</taxon>
        <taxon>Oiketicinae</taxon>
        <taxon>Eumeta</taxon>
    </lineage>
</organism>
<comment type="caution">
    <text evidence="1">The sequence shown here is derived from an EMBL/GenBank/DDBJ whole genome shotgun (WGS) entry which is preliminary data.</text>
</comment>